<reference evidence="5" key="1">
    <citation type="journal article" date="2019" name="Int. J. Syst. Evol. Microbiol.">
        <title>The Global Catalogue of Microorganisms (GCM) 10K type strain sequencing project: providing services to taxonomists for standard genome sequencing and annotation.</title>
        <authorList>
            <consortium name="The Broad Institute Genomics Platform"/>
            <consortium name="The Broad Institute Genome Sequencing Center for Infectious Disease"/>
            <person name="Wu L."/>
            <person name="Ma J."/>
        </authorList>
    </citation>
    <scope>NUCLEOTIDE SEQUENCE [LARGE SCALE GENOMIC DNA]</scope>
    <source>
        <strain evidence="5">JCM 17688</strain>
    </source>
</reference>
<dbReference type="PROSITE" id="PS50901">
    <property type="entry name" value="FTSK"/>
    <property type="match status" value="1"/>
</dbReference>
<dbReference type="InterPro" id="IPR027417">
    <property type="entry name" value="P-loop_NTPase"/>
</dbReference>
<dbReference type="EMBL" id="BAABFR010000114">
    <property type="protein sequence ID" value="GAA4403889.1"/>
    <property type="molecule type" value="Genomic_DNA"/>
</dbReference>
<comment type="caution">
    <text evidence="4">The sequence shown here is derived from an EMBL/GenBank/DDBJ whole genome shotgun (WGS) entry which is preliminary data.</text>
</comment>
<keyword evidence="5" id="KW-1185">Reference proteome</keyword>
<dbReference type="Pfam" id="PF01935">
    <property type="entry name" value="DUF87"/>
    <property type="match status" value="1"/>
</dbReference>
<keyword evidence="1" id="KW-0067">ATP-binding</keyword>
<feature type="compositionally biased region" description="Low complexity" evidence="2">
    <location>
        <begin position="13"/>
        <end position="44"/>
    </location>
</feature>
<name>A0ABP8KBU0_9ACTN</name>
<accession>A0ABP8KBU0</accession>
<sequence>MTDYVNPFASYVEPATPAEPAAETPTDAPASEPDAAAEQAAQAAESERRVQQWIDEYVALAPAIAAARPLMPTAETRVELTGVDRIVDGVRRALRNNVGTTVSVLQDAVVADVPVAPGVDPYRHGAYLADYLLNRGNVGRFEHHVRARDGHIVLVRRGVAGPGVAWAAAGARAAKFFNDPAYREQVFDTCRIRQTRRTAKGMEEKRFPTVLQFGEDSRGGTVTLALPDDFPVARVEAGETALRQVLRLPDLVVDRDRMRPVIRLRSRAVTRDLPTLAVLRPEMLVRPRSIAARHAASGDFALPIGVRVDADTGAPVPILANQAVTPHLGVFGGSGAGKTTLLATMVKAAVLQGAEVILWDAKLGVDMRNLALANLPGVVHYASGSAAVLHRTILMVRHEFERRQALAGRLAHRGVRYVPAPMLVVMDEAPAWLNDQVKRGGAAKRAADQTLAHISYIASQAREMRVYLLTAGQFSYVSAFAGEWKTNTRTLVLLGPPSEINRQSLFVGEQRQQVTTLGATISPRDRGVGLVCDPDTGSVERFRGFYTPAGAALDHLDAEVAKAPRLRRYAYRLPRGSEPGGDGTWADWTPISDPSSDSLPVRILDRPDGTPDPAAVLDDPTSPAYAPGAKPMPQVHDHATSYDQK</sequence>
<evidence type="ECO:0000256" key="2">
    <source>
        <dbReference type="SAM" id="MobiDB-lite"/>
    </source>
</evidence>
<feature type="region of interest" description="Disordered" evidence="2">
    <location>
        <begin position="1"/>
        <end position="44"/>
    </location>
</feature>
<organism evidence="4 5">
    <name type="scientific">Tsukamurella soli</name>
    <dbReference type="NCBI Taxonomy" id="644556"/>
    <lineage>
        <taxon>Bacteria</taxon>
        <taxon>Bacillati</taxon>
        <taxon>Actinomycetota</taxon>
        <taxon>Actinomycetes</taxon>
        <taxon>Mycobacteriales</taxon>
        <taxon>Tsukamurellaceae</taxon>
        <taxon>Tsukamurella</taxon>
    </lineage>
</organism>
<dbReference type="Gene3D" id="3.40.50.300">
    <property type="entry name" value="P-loop containing nucleotide triphosphate hydrolases"/>
    <property type="match status" value="1"/>
</dbReference>
<evidence type="ECO:0000259" key="3">
    <source>
        <dbReference type="PROSITE" id="PS50901"/>
    </source>
</evidence>
<evidence type="ECO:0000256" key="1">
    <source>
        <dbReference type="PROSITE-ProRule" id="PRU00289"/>
    </source>
</evidence>
<evidence type="ECO:0000313" key="5">
    <source>
        <dbReference type="Proteomes" id="UP001500635"/>
    </source>
</evidence>
<dbReference type="SUPFAM" id="SSF52540">
    <property type="entry name" value="P-loop containing nucleoside triphosphate hydrolases"/>
    <property type="match status" value="1"/>
</dbReference>
<gene>
    <name evidence="4" type="ORF">GCM10023147_45840</name>
</gene>
<proteinExistence type="predicted"/>
<evidence type="ECO:0000313" key="4">
    <source>
        <dbReference type="EMBL" id="GAA4403889.1"/>
    </source>
</evidence>
<dbReference type="Proteomes" id="UP001500635">
    <property type="component" value="Unassembled WGS sequence"/>
</dbReference>
<feature type="binding site" evidence="1">
    <location>
        <begin position="332"/>
        <end position="339"/>
    </location>
    <ligand>
        <name>ATP</name>
        <dbReference type="ChEBI" id="CHEBI:30616"/>
    </ligand>
</feature>
<feature type="domain" description="FtsK" evidence="3">
    <location>
        <begin position="313"/>
        <end position="503"/>
    </location>
</feature>
<keyword evidence="1" id="KW-0547">Nucleotide-binding</keyword>
<dbReference type="InterPro" id="IPR002543">
    <property type="entry name" value="FtsK_dom"/>
</dbReference>
<protein>
    <recommendedName>
        <fullName evidence="3">FtsK domain-containing protein</fullName>
    </recommendedName>
</protein>
<feature type="region of interest" description="Disordered" evidence="2">
    <location>
        <begin position="574"/>
        <end position="645"/>
    </location>
</feature>
<feature type="compositionally biased region" description="Basic and acidic residues" evidence="2">
    <location>
        <begin position="635"/>
        <end position="645"/>
    </location>
</feature>
<dbReference type="RefSeq" id="WP_345000528.1">
    <property type="nucleotide sequence ID" value="NZ_BAABFR010000114.1"/>
</dbReference>
<dbReference type="InterPro" id="IPR002789">
    <property type="entry name" value="HerA_central"/>
</dbReference>